<keyword evidence="5" id="KW-1133">Transmembrane helix</keyword>
<dbReference type="Pfam" id="PF12796">
    <property type="entry name" value="Ank_2"/>
    <property type="match status" value="1"/>
</dbReference>
<gene>
    <name evidence="6" type="ORF">BU16DRAFT_522579</name>
</gene>
<evidence type="ECO:0000256" key="2">
    <source>
        <dbReference type="ARBA" id="ARBA00023043"/>
    </source>
</evidence>
<dbReference type="GO" id="GO:0004842">
    <property type="term" value="F:ubiquitin-protein transferase activity"/>
    <property type="evidence" value="ECO:0007669"/>
    <property type="project" value="TreeGrafter"/>
</dbReference>
<feature type="compositionally biased region" description="Acidic residues" evidence="4">
    <location>
        <begin position="305"/>
        <end position="318"/>
    </location>
</feature>
<feature type="transmembrane region" description="Helical" evidence="5">
    <location>
        <begin position="723"/>
        <end position="746"/>
    </location>
</feature>
<feature type="repeat" description="ANK" evidence="3">
    <location>
        <begin position="74"/>
        <end position="106"/>
    </location>
</feature>
<feature type="region of interest" description="Disordered" evidence="4">
    <location>
        <begin position="18"/>
        <end position="38"/>
    </location>
</feature>
<dbReference type="AlphaFoldDB" id="A0A6A6RA05"/>
<evidence type="ECO:0000256" key="4">
    <source>
        <dbReference type="SAM" id="MobiDB-lite"/>
    </source>
</evidence>
<proteinExistence type="predicted"/>
<dbReference type="PANTHER" id="PTHR24171:SF8">
    <property type="entry name" value="BRCA1-ASSOCIATED RING DOMAIN PROTEIN 1"/>
    <property type="match status" value="1"/>
</dbReference>
<evidence type="ECO:0000256" key="3">
    <source>
        <dbReference type="PROSITE-ProRule" id="PRU00023"/>
    </source>
</evidence>
<dbReference type="OrthoDB" id="341259at2759"/>
<dbReference type="PROSITE" id="PS50297">
    <property type="entry name" value="ANK_REP_REGION"/>
    <property type="match status" value="3"/>
</dbReference>
<evidence type="ECO:0000256" key="5">
    <source>
        <dbReference type="SAM" id="Phobius"/>
    </source>
</evidence>
<feature type="compositionally biased region" description="Polar residues" evidence="4">
    <location>
        <begin position="18"/>
        <end position="28"/>
    </location>
</feature>
<evidence type="ECO:0000313" key="7">
    <source>
        <dbReference type="Proteomes" id="UP000799750"/>
    </source>
</evidence>
<keyword evidence="5" id="KW-0812">Transmembrane</keyword>
<dbReference type="Gene3D" id="1.20.58.340">
    <property type="entry name" value="Magnesium transport protein CorA, transmembrane region"/>
    <property type="match status" value="1"/>
</dbReference>
<feature type="repeat" description="ANK" evidence="3">
    <location>
        <begin position="107"/>
        <end position="132"/>
    </location>
</feature>
<sequence>MDPVGAIGSALEFTQRTQRGNVESSTRGNHGVVDVNARGSDGRTALHAAVWGRNNAAVESLLRNGADVNAKDEDGQTALMFAAIRGNEHTLDLLLESKADIDSQNNSGDTALIIATHRGNFHYVRTLLQYGALRSPKTSGGETAQDIAYRNIGRHPKVLKLFSEVPNATATKETLYDTRQFPPPYATAEKGAIEQGQLPVLTTFWWAIKSTNDYYSHRIWRKKRPDICSVFDFSAPPKTLDPKAEAVIQQVSQALEGVNLAESSSSDSSTSPTLSPTLSPTPSPNPGHSYPDPDPDPGPSRDLDPDPTPDPDPNPDSDTENRRRGVWIHVRSNNILWVKWIIMHLPASYEMSRSTNLICIIDEALEEVRQSSNRRQAHHTVKDDVVSAVLPYFTAESGAFLESRGRHIRGEHEPDPNFRALWKLVDDYGPESEIAEQKCTLQIPQTLDQSYSMANQSTEKQDHDQVIYRWTKGQTPDHNGEQAKLLMVNQVWLWKVKNLVVTASSEPWTEAEGAPLFDKLASLWCDNREGDLDSFVWQVLRQCINTSDEPVYRGLRELETWASMFAKSIADRHQIETARYTDFSGYIRHTSRRWSLKTAKSKAERKREFMALYDISLETEELRQAKDIRDELKMIGRVFGNQEPVFQDWRRMNEDPRDYSGRTKKGYPDFIEKRECLKKLDEEAERVEKRIVRLLDLKQKQGSLIFAADADKRDRENEKQSQLLFVFTAITVVFTPLNFIAALFAVPTDKYPHPGKGDAVSWKLWQSSVAMGTIESYRCLASYLH</sequence>
<keyword evidence="7" id="KW-1185">Reference proteome</keyword>
<keyword evidence="2 3" id="KW-0040">ANK repeat</keyword>
<evidence type="ECO:0000313" key="6">
    <source>
        <dbReference type="EMBL" id="KAF2501655.1"/>
    </source>
</evidence>
<dbReference type="PANTHER" id="PTHR24171">
    <property type="entry name" value="ANKYRIN REPEAT DOMAIN-CONTAINING PROTEIN 39-RELATED"/>
    <property type="match status" value="1"/>
</dbReference>
<feature type="region of interest" description="Disordered" evidence="4">
    <location>
        <begin position="259"/>
        <end position="321"/>
    </location>
</feature>
<keyword evidence="5" id="KW-0472">Membrane</keyword>
<dbReference type="EMBL" id="MU004182">
    <property type="protein sequence ID" value="KAF2501655.1"/>
    <property type="molecule type" value="Genomic_DNA"/>
</dbReference>
<dbReference type="SUPFAM" id="SSF48403">
    <property type="entry name" value="Ankyrin repeat"/>
    <property type="match status" value="1"/>
</dbReference>
<dbReference type="PROSITE" id="PS50088">
    <property type="entry name" value="ANK_REPEAT"/>
    <property type="match status" value="3"/>
</dbReference>
<feature type="compositionally biased region" description="Low complexity" evidence="4">
    <location>
        <begin position="263"/>
        <end position="278"/>
    </location>
</feature>
<accession>A0A6A6RA05</accession>
<dbReference type="InterPro" id="IPR002110">
    <property type="entry name" value="Ankyrin_rpt"/>
</dbReference>
<reference evidence="6" key="1">
    <citation type="journal article" date="2020" name="Stud. Mycol.">
        <title>101 Dothideomycetes genomes: a test case for predicting lifestyles and emergence of pathogens.</title>
        <authorList>
            <person name="Haridas S."/>
            <person name="Albert R."/>
            <person name="Binder M."/>
            <person name="Bloem J."/>
            <person name="Labutti K."/>
            <person name="Salamov A."/>
            <person name="Andreopoulos B."/>
            <person name="Baker S."/>
            <person name="Barry K."/>
            <person name="Bills G."/>
            <person name="Bluhm B."/>
            <person name="Cannon C."/>
            <person name="Castanera R."/>
            <person name="Culley D."/>
            <person name="Daum C."/>
            <person name="Ezra D."/>
            <person name="Gonzalez J."/>
            <person name="Henrissat B."/>
            <person name="Kuo A."/>
            <person name="Liang C."/>
            <person name="Lipzen A."/>
            <person name="Lutzoni F."/>
            <person name="Magnuson J."/>
            <person name="Mondo S."/>
            <person name="Nolan M."/>
            <person name="Ohm R."/>
            <person name="Pangilinan J."/>
            <person name="Park H.-J."/>
            <person name="Ramirez L."/>
            <person name="Alfaro M."/>
            <person name="Sun H."/>
            <person name="Tritt A."/>
            <person name="Yoshinaga Y."/>
            <person name="Zwiers L.-H."/>
            <person name="Turgeon B."/>
            <person name="Goodwin S."/>
            <person name="Spatafora J."/>
            <person name="Crous P."/>
            <person name="Grigoriev I."/>
        </authorList>
    </citation>
    <scope>NUCLEOTIDE SEQUENCE</scope>
    <source>
        <strain evidence="6">CBS 269.34</strain>
    </source>
</reference>
<dbReference type="Gene3D" id="1.25.40.20">
    <property type="entry name" value="Ankyrin repeat-containing domain"/>
    <property type="match status" value="1"/>
</dbReference>
<organism evidence="6 7">
    <name type="scientific">Lophium mytilinum</name>
    <dbReference type="NCBI Taxonomy" id="390894"/>
    <lineage>
        <taxon>Eukaryota</taxon>
        <taxon>Fungi</taxon>
        <taxon>Dikarya</taxon>
        <taxon>Ascomycota</taxon>
        <taxon>Pezizomycotina</taxon>
        <taxon>Dothideomycetes</taxon>
        <taxon>Pleosporomycetidae</taxon>
        <taxon>Mytilinidiales</taxon>
        <taxon>Mytilinidiaceae</taxon>
        <taxon>Lophium</taxon>
    </lineage>
</organism>
<dbReference type="Proteomes" id="UP000799750">
    <property type="component" value="Unassembled WGS sequence"/>
</dbReference>
<dbReference type="InterPro" id="IPR036770">
    <property type="entry name" value="Ankyrin_rpt-contain_sf"/>
</dbReference>
<name>A0A6A6RA05_9PEZI</name>
<keyword evidence="1" id="KW-0677">Repeat</keyword>
<evidence type="ECO:0000256" key="1">
    <source>
        <dbReference type="ARBA" id="ARBA00022737"/>
    </source>
</evidence>
<dbReference type="GO" id="GO:0085020">
    <property type="term" value="P:protein K6-linked ubiquitination"/>
    <property type="evidence" value="ECO:0007669"/>
    <property type="project" value="TreeGrafter"/>
</dbReference>
<dbReference type="SMART" id="SM00248">
    <property type="entry name" value="ANK"/>
    <property type="match status" value="3"/>
</dbReference>
<protein>
    <submittedName>
        <fullName evidence="6">Uncharacterized protein</fullName>
    </submittedName>
</protein>
<feature type="repeat" description="ANK" evidence="3">
    <location>
        <begin position="41"/>
        <end position="73"/>
    </location>
</feature>